<dbReference type="Proteomes" id="UP001234297">
    <property type="component" value="Chromosome 9"/>
</dbReference>
<protein>
    <submittedName>
        <fullName evidence="1">Uncharacterized protein</fullName>
    </submittedName>
</protein>
<sequence length="1475" mass="159151">MSSSDAFDLTSLAPPQNLTLTLTQPSSSHDLPAAPLPDSGGLPEGQSQDSGTLMDPDPDPNPNPKDGGVLSKDEPLLVGNQDEVDRGIDDNDTRMSDHKEVCNPGDEDVPTDAGIGGVVEIAENISGMDENEGDQVNGVHMMQSDANQDFKSVDVNVNVNVNVNEGGSMVVDVEASKEIAVEEVEVGGEASAPLPCAVENNVAMEDENRVVDARVEREGFDYLEASKEIVVEEVEVVGEASASLPCAVENNVTTEDENRVVDAHVEREGFDYLGDQKLGGHVVESNVSLSGERGEKQNAGSGDCENEVSVNVDKGTSLDGDGENMAGSHVAEAGISVLGENRMVGTPAMDMDASLDPGEGKFVESCASEVGAAVLGESTPAGNFGASAVVDEQKIAGSDLSEMGLPKLCDNQIASNPVVESETSGGKNARSDITELGVSVTSYLQMMGSAAEHLETHLETDGKKLAEMNDPEGGISLLREDQMRGSQAVGLGVALPMDENLNSEVENAMEVISRPDDSDGNEREGEEMETSGRDKGKETNEELTLKEENAENEVEAGYDGTLKTEDVAAVKLLVTEEKQNIGPMSPTTASIRNEYQASYSLPLEKKGQFSVSDLIWGKVRSHPWWPGQIFDPSDSSDLAIKYKKKGAFLVAYFGDQTFAWCEDSQLKPFCTHFPRMEKQSTTEAFLNAVNCALDEVSRRVQLGLKCSCTPEEVSARIKNQRIDNAGIREGASGAGGADMSLFEPVRFLEYIKELALLPLNGGERLELVIAKAQLMSFYSSKGYLELPAFHVHGGLVENDTEFSPGGELPKDTSEFAIPISIPEDKTPTSLHSGEEKAEGRHRSSHKRNQISEDSLRHTRKQKSLAELMSGKKASNILSGGKSSTDGKATDNSGTSPSGKKRKAVDSFPDDSVQKRIKRLSSLSDTPEDPSAKKTFVVGDCICRVAGKLTGSPPILKFSGERFQNNAVKVDSERNSAAHVGGFSHSPKEKQKRKIGIPKEYSSRDELLSQLCLAARDPMKGYSFLSAVVSFFTDFRNSIHLKHSSSGKKNGSGKTGRARSSYLKTSSVELSELDEMNDSYWTDRIIQGSPEEEPSQKSRKRKGEPQSESPRKRGRPRKQSSSKLDSNLKQQVNEDMDGEEECSKLEPKVNEDMKGESQLQRPKKRGRPRKQSNSLQSSPKLDSNLKQQVNEAMDGEEDCSPTALILFFNAADSVPSETDLSKIFSRYGPLKESDIMRKSNHAKVVFSKRSDAEVAFSSAGKFSIFGPALVSYQLKYLSSKPKASLRSSRQSKEDETSAERSNLVSPQPGKDDTGQTRDGSSEVPGNETSAERNNLVSPQPGNDGAGQTRDGSEVPGDETSAERNNLVSPQLGKDDAGQTRDDLEVPGNETSAERNNLVSPQPRNDDAGQTRDGSEVPGDETSAERNNLVSPQPGKDDAGQTRDDSEVPAQVETENSIRATEEGLHACVSYKSQKRS</sequence>
<proteinExistence type="predicted"/>
<keyword evidence="2" id="KW-1185">Reference proteome</keyword>
<evidence type="ECO:0000313" key="1">
    <source>
        <dbReference type="EMBL" id="KAJ8620893.1"/>
    </source>
</evidence>
<dbReference type="EMBL" id="CM056817">
    <property type="protein sequence ID" value="KAJ8620893.1"/>
    <property type="molecule type" value="Genomic_DNA"/>
</dbReference>
<organism evidence="1 2">
    <name type="scientific">Persea americana</name>
    <name type="common">Avocado</name>
    <dbReference type="NCBI Taxonomy" id="3435"/>
    <lineage>
        <taxon>Eukaryota</taxon>
        <taxon>Viridiplantae</taxon>
        <taxon>Streptophyta</taxon>
        <taxon>Embryophyta</taxon>
        <taxon>Tracheophyta</taxon>
        <taxon>Spermatophyta</taxon>
        <taxon>Magnoliopsida</taxon>
        <taxon>Magnoliidae</taxon>
        <taxon>Laurales</taxon>
        <taxon>Lauraceae</taxon>
        <taxon>Persea</taxon>
    </lineage>
</organism>
<name>A0ACC2KIZ5_PERAE</name>
<gene>
    <name evidence="1" type="ORF">MRB53_029422</name>
</gene>
<comment type="caution">
    <text evidence="1">The sequence shown here is derived from an EMBL/GenBank/DDBJ whole genome shotgun (WGS) entry which is preliminary data.</text>
</comment>
<accession>A0ACC2KIZ5</accession>
<reference evidence="1 2" key="1">
    <citation type="journal article" date="2022" name="Hortic Res">
        <title>A haplotype resolved chromosomal level avocado genome allows analysis of novel avocado genes.</title>
        <authorList>
            <person name="Nath O."/>
            <person name="Fletcher S.J."/>
            <person name="Hayward A."/>
            <person name="Shaw L.M."/>
            <person name="Masouleh A.K."/>
            <person name="Furtado A."/>
            <person name="Henry R.J."/>
            <person name="Mitter N."/>
        </authorList>
    </citation>
    <scope>NUCLEOTIDE SEQUENCE [LARGE SCALE GENOMIC DNA]</scope>
    <source>
        <strain evidence="2">cv. Hass</strain>
    </source>
</reference>
<evidence type="ECO:0000313" key="2">
    <source>
        <dbReference type="Proteomes" id="UP001234297"/>
    </source>
</evidence>